<dbReference type="EMBL" id="CAJOBC010116862">
    <property type="protein sequence ID" value="CAF4555804.1"/>
    <property type="molecule type" value="Genomic_DNA"/>
</dbReference>
<reference evidence="1" key="1">
    <citation type="submission" date="2021-02" db="EMBL/GenBank/DDBJ databases">
        <authorList>
            <person name="Nowell W R."/>
        </authorList>
    </citation>
    <scope>NUCLEOTIDE SEQUENCE</scope>
</reference>
<dbReference type="Proteomes" id="UP000681722">
    <property type="component" value="Unassembled WGS sequence"/>
</dbReference>
<evidence type="ECO:0000313" key="1">
    <source>
        <dbReference type="EMBL" id="CAF1642279.1"/>
    </source>
</evidence>
<evidence type="ECO:0000313" key="3">
    <source>
        <dbReference type="Proteomes" id="UP000663829"/>
    </source>
</evidence>
<gene>
    <name evidence="1" type="ORF">GPM918_LOCUS45013</name>
    <name evidence="2" type="ORF">SRO942_LOCUS47178</name>
</gene>
<dbReference type="AlphaFoldDB" id="A0A816E579"/>
<keyword evidence="3" id="KW-1185">Reference proteome</keyword>
<organism evidence="1 3">
    <name type="scientific">Didymodactylos carnosus</name>
    <dbReference type="NCBI Taxonomy" id="1234261"/>
    <lineage>
        <taxon>Eukaryota</taxon>
        <taxon>Metazoa</taxon>
        <taxon>Spiralia</taxon>
        <taxon>Gnathifera</taxon>
        <taxon>Rotifera</taxon>
        <taxon>Eurotatoria</taxon>
        <taxon>Bdelloidea</taxon>
        <taxon>Philodinida</taxon>
        <taxon>Philodinidae</taxon>
        <taxon>Didymodactylos</taxon>
    </lineage>
</organism>
<evidence type="ECO:0000313" key="2">
    <source>
        <dbReference type="EMBL" id="CAF4555804.1"/>
    </source>
</evidence>
<sequence>MSGSTQMIVNGGFEGSTSGSVPFGWTYTNPGCTNSGVGKVKNDNSKSHSGCCCWQDDCQSVRDFLRQTIVTVPGQVYIISYYIYNDDNSVPNSATITIT</sequence>
<dbReference type="EMBL" id="CAJNOQ010047798">
    <property type="protein sequence ID" value="CAF1642279.1"/>
    <property type="molecule type" value="Genomic_DNA"/>
</dbReference>
<dbReference type="Proteomes" id="UP000663829">
    <property type="component" value="Unassembled WGS sequence"/>
</dbReference>
<dbReference type="Gene3D" id="2.60.120.260">
    <property type="entry name" value="Galactose-binding domain-like"/>
    <property type="match status" value="1"/>
</dbReference>
<name>A0A816E579_9BILA</name>
<comment type="caution">
    <text evidence="1">The sequence shown here is derived from an EMBL/GenBank/DDBJ whole genome shotgun (WGS) entry which is preliminary data.</text>
</comment>
<accession>A0A816E579</accession>
<proteinExistence type="predicted"/>
<protein>
    <submittedName>
        <fullName evidence="1">Uncharacterized protein</fullName>
    </submittedName>
</protein>